<evidence type="ECO:0000313" key="2">
    <source>
        <dbReference type="EMBL" id="KAF7284451.1"/>
    </source>
</evidence>
<proteinExistence type="predicted"/>
<dbReference type="EMBL" id="JAACXV010000077">
    <property type="protein sequence ID" value="KAF7284451.1"/>
    <property type="molecule type" value="Genomic_DNA"/>
</dbReference>
<dbReference type="AlphaFoldDB" id="A0A834IR55"/>
<sequence length="73" mass="7686">MIKELFVLGIFLIAFSNSHPVEKGEPKLALGGAVAVSEDGAPAESDDLSPEASAYPGYGRGHCCGHKPHKHWG</sequence>
<feature type="signal peptide" evidence="1">
    <location>
        <begin position="1"/>
        <end position="18"/>
    </location>
</feature>
<evidence type="ECO:0000313" key="3">
    <source>
        <dbReference type="Proteomes" id="UP000625711"/>
    </source>
</evidence>
<comment type="caution">
    <text evidence="2">The sequence shown here is derived from an EMBL/GenBank/DDBJ whole genome shotgun (WGS) entry which is preliminary data.</text>
</comment>
<keyword evidence="1" id="KW-0732">Signal</keyword>
<gene>
    <name evidence="2" type="ORF">GWI33_022045</name>
</gene>
<reference evidence="2" key="1">
    <citation type="submission" date="2020-08" db="EMBL/GenBank/DDBJ databases">
        <title>Genome sequencing and assembly of the red palm weevil Rhynchophorus ferrugineus.</title>
        <authorList>
            <person name="Dias G.B."/>
            <person name="Bergman C.M."/>
            <person name="Manee M."/>
        </authorList>
    </citation>
    <scope>NUCLEOTIDE SEQUENCE</scope>
    <source>
        <strain evidence="2">AA-2017</strain>
        <tissue evidence="2">Whole larva</tissue>
    </source>
</reference>
<protein>
    <submittedName>
        <fullName evidence="2">Uncharacterized protein</fullName>
    </submittedName>
</protein>
<dbReference type="Proteomes" id="UP000625711">
    <property type="component" value="Unassembled WGS sequence"/>
</dbReference>
<name>A0A834IR55_RHYFE</name>
<accession>A0A834IR55</accession>
<keyword evidence="3" id="KW-1185">Reference proteome</keyword>
<organism evidence="2 3">
    <name type="scientific">Rhynchophorus ferrugineus</name>
    <name type="common">Red palm weevil</name>
    <name type="synonym">Curculio ferrugineus</name>
    <dbReference type="NCBI Taxonomy" id="354439"/>
    <lineage>
        <taxon>Eukaryota</taxon>
        <taxon>Metazoa</taxon>
        <taxon>Ecdysozoa</taxon>
        <taxon>Arthropoda</taxon>
        <taxon>Hexapoda</taxon>
        <taxon>Insecta</taxon>
        <taxon>Pterygota</taxon>
        <taxon>Neoptera</taxon>
        <taxon>Endopterygota</taxon>
        <taxon>Coleoptera</taxon>
        <taxon>Polyphaga</taxon>
        <taxon>Cucujiformia</taxon>
        <taxon>Curculionidae</taxon>
        <taxon>Dryophthorinae</taxon>
        <taxon>Rhynchophorus</taxon>
    </lineage>
</organism>
<evidence type="ECO:0000256" key="1">
    <source>
        <dbReference type="SAM" id="SignalP"/>
    </source>
</evidence>
<feature type="chain" id="PRO_5032884251" evidence="1">
    <location>
        <begin position="19"/>
        <end position="73"/>
    </location>
</feature>